<evidence type="ECO:0000256" key="2">
    <source>
        <dbReference type="ARBA" id="ARBA00004496"/>
    </source>
</evidence>
<dbReference type="InterPro" id="IPR001678">
    <property type="entry name" value="MeTrfase_RsmB-F_NOP2_dom"/>
</dbReference>
<evidence type="ECO:0000256" key="13">
    <source>
        <dbReference type="PROSITE-ProRule" id="PRU01023"/>
    </source>
</evidence>
<keyword evidence="4" id="KW-0963">Cytoplasm</keyword>
<feature type="domain" description="SAM-dependent MTase RsmB/NOP-type" evidence="14">
    <location>
        <begin position="164"/>
        <end position="433"/>
    </location>
</feature>
<dbReference type="PANTHER" id="PTHR22807">
    <property type="entry name" value="NOP2 YEAST -RELATED NOL1/NOP2/FMU SUN DOMAIN-CONTAINING"/>
    <property type="match status" value="1"/>
</dbReference>
<evidence type="ECO:0000256" key="9">
    <source>
        <dbReference type="ARBA" id="ARBA00022884"/>
    </source>
</evidence>
<dbReference type="NCBIfam" id="TIGR00563">
    <property type="entry name" value="rsmB"/>
    <property type="match status" value="1"/>
</dbReference>
<evidence type="ECO:0000256" key="1">
    <source>
        <dbReference type="ARBA" id="ARBA00002724"/>
    </source>
</evidence>
<dbReference type="Gene3D" id="3.30.70.1170">
    <property type="entry name" value="Sun protein, domain 3"/>
    <property type="match status" value="1"/>
</dbReference>
<dbReference type="FunFam" id="3.40.50.150:FF:000022">
    <property type="entry name" value="Ribosomal RNA small subunit methyltransferase B"/>
    <property type="match status" value="1"/>
</dbReference>
<evidence type="ECO:0000313" key="16">
    <source>
        <dbReference type="Proteomes" id="UP000192491"/>
    </source>
</evidence>
<dbReference type="Pfam" id="PF01029">
    <property type="entry name" value="NusB"/>
    <property type="match status" value="1"/>
</dbReference>
<proteinExistence type="inferred from homology"/>
<dbReference type="InterPro" id="IPR054728">
    <property type="entry name" value="RsmB-like_ferredoxin"/>
</dbReference>
<evidence type="ECO:0000256" key="11">
    <source>
        <dbReference type="ARBA" id="ARBA00031088"/>
    </source>
</evidence>
<feature type="binding site" evidence="13">
    <location>
        <position position="322"/>
    </location>
    <ligand>
        <name>S-adenosyl-L-methionine</name>
        <dbReference type="ChEBI" id="CHEBI:59789"/>
    </ligand>
</feature>
<comment type="caution">
    <text evidence="15">The sequence shown here is derived from an EMBL/GenBank/DDBJ whole genome shotgun (WGS) entry which is preliminary data.</text>
</comment>
<dbReference type="Proteomes" id="UP000192491">
    <property type="component" value="Unassembled WGS sequence"/>
</dbReference>
<feature type="binding site" evidence="13">
    <location>
        <position position="303"/>
    </location>
    <ligand>
        <name>S-adenosyl-L-methionine</name>
        <dbReference type="ChEBI" id="CHEBI:59789"/>
    </ligand>
</feature>
<gene>
    <name evidence="15" type="ORF">BWK73_31720</name>
</gene>
<dbReference type="EC" id="2.1.1.176" evidence="3"/>
<dbReference type="EMBL" id="MTEJ01000259">
    <property type="protein sequence ID" value="OQX06116.1"/>
    <property type="molecule type" value="Genomic_DNA"/>
</dbReference>
<dbReference type="Gene3D" id="3.40.50.150">
    <property type="entry name" value="Vaccinia Virus protein VP39"/>
    <property type="match status" value="1"/>
</dbReference>
<dbReference type="AlphaFoldDB" id="A0A1Y1QI10"/>
<dbReference type="NCBIfam" id="NF008149">
    <property type="entry name" value="PRK10901.1"/>
    <property type="match status" value="1"/>
</dbReference>
<dbReference type="CDD" id="cd02440">
    <property type="entry name" value="AdoMet_MTases"/>
    <property type="match status" value="1"/>
</dbReference>
<keyword evidence="5" id="KW-0698">rRNA processing</keyword>
<evidence type="ECO:0000313" key="15">
    <source>
        <dbReference type="EMBL" id="OQX06116.1"/>
    </source>
</evidence>
<comment type="function">
    <text evidence="1">Specifically methylates the cytosine at position 967 (m5C967) of 16S rRNA.</text>
</comment>
<evidence type="ECO:0000256" key="8">
    <source>
        <dbReference type="ARBA" id="ARBA00022691"/>
    </source>
</evidence>
<dbReference type="InterPro" id="IPR029063">
    <property type="entry name" value="SAM-dependent_MTases_sf"/>
</dbReference>
<dbReference type="PRINTS" id="PR02008">
    <property type="entry name" value="RCMTFAMILY"/>
</dbReference>
<dbReference type="Gene3D" id="1.10.940.10">
    <property type="entry name" value="NusB-like"/>
    <property type="match status" value="1"/>
</dbReference>
<keyword evidence="6 13" id="KW-0489">Methyltransferase</keyword>
<comment type="catalytic activity">
    <reaction evidence="12">
        <text>cytidine(967) in 16S rRNA + S-adenosyl-L-methionine = 5-methylcytidine(967) in 16S rRNA + S-adenosyl-L-homocysteine + H(+)</text>
        <dbReference type="Rhea" id="RHEA:42748"/>
        <dbReference type="Rhea" id="RHEA-COMP:10219"/>
        <dbReference type="Rhea" id="RHEA-COMP:10220"/>
        <dbReference type="ChEBI" id="CHEBI:15378"/>
        <dbReference type="ChEBI" id="CHEBI:57856"/>
        <dbReference type="ChEBI" id="CHEBI:59789"/>
        <dbReference type="ChEBI" id="CHEBI:74483"/>
        <dbReference type="ChEBI" id="CHEBI:82748"/>
        <dbReference type="EC" id="2.1.1.176"/>
    </reaction>
</comment>
<evidence type="ECO:0000259" key="14">
    <source>
        <dbReference type="PROSITE" id="PS51686"/>
    </source>
</evidence>
<accession>A0A1Y1QI10</accession>
<feature type="active site" description="Nucleophile" evidence="13">
    <location>
        <position position="375"/>
    </location>
</feature>
<dbReference type="SUPFAM" id="SSF53335">
    <property type="entry name" value="S-adenosyl-L-methionine-dependent methyltransferases"/>
    <property type="match status" value="1"/>
</dbReference>
<evidence type="ECO:0000256" key="5">
    <source>
        <dbReference type="ARBA" id="ARBA00022552"/>
    </source>
</evidence>
<dbReference type="Gene3D" id="1.10.287.730">
    <property type="entry name" value="Helix hairpin bin"/>
    <property type="match status" value="1"/>
</dbReference>
<keyword evidence="8 13" id="KW-0949">S-adenosyl-L-methionine</keyword>
<name>A0A1Y1QI10_9GAMM</name>
<keyword evidence="9 13" id="KW-0694">RNA-binding</keyword>
<dbReference type="SUPFAM" id="SSF48013">
    <property type="entry name" value="NusB-like"/>
    <property type="match status" value="1"/>
</dbReference>
<dbReference type="GO" id="GO:0006355">
    <property type="term" value="P:regulation of DNA-templated transcription"/>
    <property type="evidence" value="ECO:0007669"/>
    <property type="project" value="InterPro"/>
</dbReference>
<dbReference type="GO" id="GO:0005829">
    <property type="term" value="C:cytosol"/>
    <property type="evidence" value="ECO:0007669"/>
    <property type="project" value="TreeGrafter"/>
</dbReference>
<dbReference type="GO" id="GO:0009383">
    <property type="term" value="F:rRNA (cytosine-C5-)-methyltransferase activity"/>
    <property type="evidence" value="ECO:0007669"/>
    <property type="project" value="TreeGrafter"/>
</dbReference>
<dbReference type="InterPro" id="IPR006027">
    <property type="entry name" value="NusB_RsmB_TIM44"/>
</dbReference>
<dbReference type="InterPro" id="IPR023267">
    <property type="entry name" value="RCMT"/>
</dbReference>
<evidence type="ECO:0000256" key="12">
    <source>
        <dbReference type="ARBA" id="ARBA00047283"/>
    </source>
</evidence>
<sequence>MLLSTRATAARVLQQVIYEGDSLTEVLQQPLAQAIAATEQPLLRDLCFGSLRWHERLSAVLKQLVTKPLKPADKDVECLLRVGLYQLIYQRTPDHAAVNETVKAVKKLGKGWAEKLVNGVLRRFLREREALLSAADRQETALYAFPAWLLARVQRAWPADWQSIVQASNTHAAMTLRVNQRQYTAAAYQAQLTAQGVAADTVECVASALNLHKAVGVELLPGFAQGAVSVQDAAAQLAALLLDCQPGMRVLDACAAPGGKTGHLLEHTAELQLTALDSSASRLLRVTENLQRLQLNAHTVAADAGDVASWWDGQAFERILLDAPCSATGVIRRHPDIKVLRRDSDITALQQEQARLLRALWQTLKPGGHLLYATCSILPEENSQQIVAFVAECPDAQVLPLGDSWGHAVAFGRQILPGDAGMDGFYYALLRKQPKEQSA</sequence>
<evidence type="ECO:0000256" key="3">
    <source>
        <dbReference type="ARBA" id="ARBA00012140"/>
    </source>
</evidence>
<dbReference type="Pfam" id="PF22458">
    <property type="entry name" value="RsmF-B_ferredox"/>
    <property type="match status" value="1"/>
</dbReference>
<reference evidence="15 16" key="1">
    <citation type="submission" date="2017-01" db="EMBL/GenBank/DDBJ databases">
        <title>Novel large sulfur bacteria in the metagenomes of groundwater-fed chemosynthetic microbial mats in the Lake Huron basin.</title>
        <authorList>
            <person name="Sharrar A.M."/>
            <person name="Flood B.E."/>
            <person name="Bailey J.V."/>
            <person name="Jones D.S."/>
            <person name="Biddanda B."/>
            <person name="Ruberg S.A."/>
            <person name="Marcus D.N."/>
            <person name="Dick G.J."/>
        </authorList>
    </citation>
    <scope>NUCLEOTIDE SEQUENCE [LARGE SCALE GENOMIC DNA]</scope>
    <source>
        <strain evidence="15">A8</strain>
    </source>
</reference>
<evidence type="ECO:0000256" key="7">
    <source>
        <dbReference type="ARBA" id="ARBA00022679"/>
    </source>
</evidence>
<feature type="binding site" evidence="13">
    <location>
        <position position="277"/>
    </location>
    <ligand>
        <name>S-adenosyl-L-methionine</name>
        <dbReference type="ChEBI" id="CHEBI:59789"/>
    </ligand>
</feature>
<dbReference type="PROSITE" id="PS51686">
    <property type="entry name" value="SAM_MT_RSMB_NOP"/>
    <property type="match status" value="1"/>
</dbReference>
<evidence type="ECO:0000256" key="10">
    <source>
        <dbReference type="ARBA" id="ARBA00030399"/>
    </source>
</evidence>
<comment type="similarity">
    <text evidence="13">Belongs to the class I-like SAM-binding methyltransferase superfamily. RsmB/NOP family.</text>
</comment>
<organism evidence="15 16">
    <name type="scientific">Thiothrix lacustris</name>
    <dbReference type="NCBI Taxonomy" id="525917"/>
    <lineage>
        <taxon>Bacteria</taxon>
        <taxon>Pseudomonadati</taxon>
        <taxon>Pseudomonadota</taxon>
        <taxon>Gammaproteobacteria</taxon>
        <taxon>Thiotrichales</taxon>
        <taxon>Thiotrichaceae</taxon>
        <taxon>Thiothrix</taxon>
    </lineage>
</organism>
<dbReference type="GO" id="GO:0003723">
    <property type="term" value="F:RNA binding"/>
    <property type="evidence" value="ECO:0007669"/>
    <property type="project" value="UniProtKB-UniRule"/>
</dbReference>
<dbReference type="InterPro" id="IPR035926">
    <property type="entry name" value="NusB-like_sf"/>
</dbReference>
<comment type="subcellular location">
    <subcellularLocation>
        <location evidence="2">Cytoplasm</location>
    </subcellularLocation>
</comment>
<dbReference type="PANTHER" id="PTHR22807:SF61">
    <property type="entry name" value="NOL1_NOP2_SUN FAMILY PROTEIN _ ANTITERMINATION NUSB DOMAIN-CONTAINING PROTEIN"/>
    <property type="match status" value="1"/>
</dbReference>
<feature type="binding site" evidence="13">
    <location>
        <begin position="254"/>
        <end position="260"/>
    </location>
    <ligand>
        <name>S-adenosyl-L-methionine</name>
        <dbReference type="ChEBI" id="CHEBI:59789"/>
    </ligand>
</feature>
<dbReference type="InterPro" id="IPR049560">
    <property type="entry name" value="MeTrfase_RsmB-F_NOP2_cat"/>
</dbReference>
<dbReference type="Pfam" id="PF01189">
    <property type="entry name" value="Methyltr_RsmB-F"/>
    <property type="match status" value="1"/>
</dbReference>
<evidence type="ECO:0000256" key="6">
    <source>
        <dbReference type="ARBA" id="ARBA00022603"/>
    </source>
</evidence>
<keyword evidence="7 13" id="KW-0808">Transferase</keyword>
<protein>
    <recommendedName>
        <fullName evidence="3">16S rRNA (cytosine(967)-C(5))-methyltransferase</fullName>
        <ecNumber evidence="3">2.1.1.176</ecNumber>
    </recommendedName>
    <alternativeName>
        <fullName evidence="10">16S rRNA m5C967 methyltransferase</fullName>
    </alternativeName>
    <alternativeName>
        <fullName evidence="11">rRNA (cytosine-C(5)-)-methyltransferase RsmB</fullName>
    </alternativeName>
</protein>
<dbReference type="InterPro" id="IPR004573">
    <property type="entry name" value="rRNA_ssu_MeTfrase_B"/>
</dbReference>
<dbReference type="GO" id="GO:0070475">
    <property type="term" value="P:rRNA base methylation"/>
    <property type="evidence" value="ECO:0007669"/>
    <property type="project" value="TreeGrafter"/>
</dbReference>
<evidence type="ECO:0000256" key="4">
    <source>
        <dbReference type="ARBA" id="ARBA00022490"/>
    </source>
</evidence>